<dbReference type="InterPro" id="IPR006124">
    <property type="entry name" value="Metalloenzyme"/>
</dbReference>
<comment type="function">
    <text evidence="2">Catalyzes the interconversion of 2-phosphoglycerate and 3-phosphoglycerate.</text>
</comment>
<comment type="catalytic activity">
    <reaction evidence="1">
        <text>(2R)-2-phosphoglycerate = (2R)-3-phosphoglycerate</text>
        <dbReference type="Rhea" id="RHEA:15901"/>
        <dbReference type="ChEBI" id="CHEBI:58272"/>
        <dbReference type="ChEBI" id="CHEBI:58289"/>
        <dbReference type="EC" id="5.4.2.12"/>
    </reaction>
</comment>
<dbReference type="InterPro" id="IPR004456">
    <property type="entry name" value="Pglycerate_mutase_ApgM"/>
</dbReference>
<gene>
    <name evidence="7" type="ORF">NAS2_0489</name>
</gene>
<comment type="similarity">
    <text evidence="4">Belongs to the BPG-independent phosphoglycerate mutase family. A-PGAM subfamily.</text>
</comment>
<dbReference type="Pfam" id="PF10143">
    <property type="entry name" value="PhosphMutase"/>
    <property type="match status" value="1"/>
</dbReference>
<evidence type="ECO:0000313" key="7">
    <source>
        <dbReference type="EMBL" id="BBE41878.1"/>
    </source>
</evidence>
<dbReference type="Proteomes" id="UP000509448">
    <property type="component" value="Chromosome"/>
</dbReference>
<dbReference type="EMBL" id="AP018732">
    <property type="protein sequence ID" value="BBE41878.1"/>
    <property type="molecule type" value="Genomic_DNA"/>
</dbReference>
<keyword evidence="8" id="KW-1185">Reference proteome</keyword>
<dbReference type="Gene3D" id="3.30.70.2130">
    <property type="entry name" value="Metalloenzyme domain"/>
    <property type="match status" value="1"/>
</dbReference>
<dbReference type="InterPro" id="IPR017850">
    <property type="entry name" value="Alkaline_phosphatase_core_sf"/>
</dbReference>
<dbReference type="Pfam" id="PF01676">
    <property type="entry name" value="Metalloenzyme"/>
    <property type="match status" value="1"/>
</dbReference>
<evidence type="ECO:0000256" key="1">
    <source>
        <dbReference type="ARBA" id="ARBA00000370"/>
    </source>
</evidence>
<evidence type="ECO:0000313" key="8">
    <source>
        <dbReference type="Proteomes" id="UP000509448"/>
    </source>
</evidence>
<dbReference type="AlphaFoldDB" id="A0A4P2VL27"/>
<protein>
    <submittedName>
        <fullName evidence="7">2,3-bisphosphoglycerate-independent phosphoglycerate mutase, archaeal type</fullName>
        <ecNumber evidence="7">5.4.2.-</ecNumber>
    </submittedName>
</protein>
<organism evidence="7 8">
    <name type="scientific">Conexivisphaera calida</name>
    <dbReference type="NCBI Taxonomy" id="1874277"/>
    <lineage>
        <taxon>Archaea</taxon>
        <taxon>Nitrososphaerota</taxon>
        <taxon>Conexivisphaeria</taxon>
        <taxon>Conexivisphaerales</taxon>
        <taxon>Conexivisphaeraceae</taxon>
        <taxon>Conexivisphaera</taxon>
    </lineage>
</organism>
<dbReference type="KEGG" id="ccai:NAS2_0489"/>
<evidence type="ECO:0000256" key="5">
    <source>
        <dbReference type="ARBA" id="ARBA00023152"/>
    </source>
</evidence>
<evidence type="ECO:0000256" key="2">
    <source>
        <dbReference type="ARBA" id="ARBA00002315"/>
    </source>
</evidence>
<dbReference type="GO" id="GO:0046872">
    <property type="term" value="F:metal ion binding"/>
    <property type="evidence" value="ECO:0007669"/>
    <property type="project" value="InterPro"/>
</dbReference>
<feature type="domain" description="Metalloenzyme" evidence="6">
    <location>
        <begin position="3"/>
        <end position="405"/>
    </location>
</feature>
<dbReference type="Gene3D" id="3.40.720.10">
    <property type="entry name" value="Alkaline Phosphatase, subunit A"/>
    <property type="match status" value="2"/>
</dbReference>
<dbReference type="SUPFAM" id="SSF53649">
    <property type="entry name" value="Alkaline phosphatase-like"/>
    <property type="match status" value="1"/>
</dbReference>
<dbReference type="PIRSF" id="PIRSF006392">
    <property type="entry name" value="IPGAM_arch"/>
    <property type="match status" value="1"/>
</dbReference>
<name>A0A4P2VL27_9ARCH</name>
<evidence type="ECO:0000259" key="6">
    <source>
        <dbReference type="Pfam" id="PF01676"/>
    </source>
</evidence>
<keyword evidence="5" id="KW-0324">Glycolysis</keyword>
<reference evidence="7 8" key="1">
    <citation type="journal article" date="2019" name="ISME J.">
        <title>Isolation and characterization of a thermophilic sulfur- and iron-reducing thaumarchaeote from a terrestrial acidic hot spring.</title>
        <authorList>
            <person name="Kato S."/>
            <person name="Itoh T."/>
            <person name="Yuki M."/>
            <person name="Nagamori M."/>
            <person name="Ohnishi M."/>
            <person name="Uematsu K."/>
            <person name="Suzuki K."/>
            <person name="Takashina T."/>
            <person name="Ohkuma M."/>
        </authorList>
    </citation>
    <scope>NUCLEOTIDE SEQUENCE [LARGE SCALE GENOMIC DNA]</scope>
    <source>
        <strain evidence="7 8">NAS-02</strain>
    </source>
</reference>
<dbReference type="GO" id="GO:0006096">
    <property type="term" value="P:glycolytic process"/>
    <property type="evidence" value="ECO:0007669"/>
    <property type="project" value="UniProtKB-KW"/>
</dbReference>
<dbReference type="PANTHER" id="PTHR31209:SF0">
    <property type="entry name" value="METALLOENZYME DOMAIN-CONTAINING PROTEIN"/>
    <property type="match status" value="1"/>
</dbReference>
<keyword evidence="7" id="KW-0413">Isomerase</keyword>
<evidence type="ECO:0000256" key="3">
    <source>
        <dbReference type="ARBA" id="ARBA00004921"/>
    </source>
</evidence>
<sequence>MRKLVYVLLDGVGDRPDPRLGMRTPLEAAATPNLDSLATRGSTGLVYTVGRGIAPESDVAVFHMLGYRLGEEYPGRGVIEAVGSDIDFRDGDLALRANFATVDERMRIVDRRAGRDLSDSEAKELAAALNREVKLEPPAEVLFRHTVGHRLVVRIRVPGVQLSSNITNTDPAYKKVGGMGVATSGSGDMRVESANPLDGSHEAALAAQLVNEVTEEAYRVLNSHPVNVARAKSGRLPANMILMRDAGSKLPRLPSISELHGLDMAAIADMPVEVGVARIVRMDVARSPELLNYGWKASKVMELLQSHDGVYVHLKGPDEPGHDGLPEVKTRSIELIDSGFFGPLLRELDLDGTLVAVSADHSTPCQLKSHSEDPVPLLVSGGPVRWDGSRRFTEPEAARGSLGILEGPSVLPTIIGRYLM</sequence>
<dbReference type="EC" id="5.4.2.-" evidence="7"/>
<dbReference type="RefSeq" id="WP_232085583.1">
    <property type="nucleotide sequence ID" value="NZ_AP018732.1"/>
</dbReference>
<proteinExistence type="inferred from homology"/>
<comment type="pathway">
    <text evidence="3">Carbohydrate degradation.</text>
</comment>
<dbReference type="PANTHER" id="PTHR31209">
    <property type="entry name" value="COFACTOR-INDEPENDENT PHOSPHOGLYCERATE MUTASE"/>
    <property type="match status" value="1"/>
</dbReference>
<accession>A0A4P2VL27</accession>
<dbReference type="InterPro" id="IPR042253">
    <property type="entry name" value="Pglycerate_mutase_ApgM_sf"/>
</dbReference>
<dbReference type="GO" id="GO:0004619">
    <property type="term" value="F:phosphoglycerate mutase activity"/>
    <property type="evidence" value="ECO:0007669"/>
    <property type="project" value="UniProtKB-EC"/>
</dbReference>
<dbReference type="GeneID" id="55584307"/>
<dbReference type="NCBIfam" id="TIGR00306">
    <property type="entry name" value="apgM"/>
    <property type="match status" value="1"/>
</dbReference>
<dbReference type="CDD" id="cd16011">
    <property type="entry name" value="iPGM_like"/>
    <property type="match status" value="1"/>
</dbReference>
<evidence type="ECO:0000256" key="4">
    <source>
        <dbReference type="ARBA" id="ARBA00005524"/>
    </source>
</evidence>